<gene>
    <name evidence="6" type="ORF">SAMN05421790_10326</name>
</gene>
<dbReference type="EMBL" id="FTOD01000003">
    <property type="protein sequence ID" value="SIS59987.1"/>
    <property type="molecule type" value="Genomic_DNA"/>
</dbReference>
<reference evidence="7" key="1">
    <citation type="submission" date="2017-01" db="EMBL/GenBank/DDBJ databases">
        <authorList>
            <person name="Varghese N."/>
            <person name="Submissions S."/>
        </authorList>
    </citation>
    <scope>NUCLEOTIDE SEQUENCE [LARGE SCALE GENOMIC DNA]</scope>
    <source>
        <strain evidence="7">DSM 45196</strain>
    </source>
</reference>
<comment type="similarity">
    <text evidence="1">Belongs to the LysR transcriptional regulatory family.</text>
</comment>
<name>A0A1N7KEJ1_9BACL</name>
<dbReference type="Proteomes" id="UP000186795">
    <property type="component" value="Unassembled WGS sequence"/>
</dbReference>
<keyword evidence="2" id="KW-0805">Transcription regulation</keyword>
<dbReference type="RefSeq" id="WP_076523977.1">
    <property type="nucleotide sequence ID" value="NZ_CP048103.1"/>
</dbReference>
<keyword evidence="4" id="KW-0804">Transcription</keyword>
<dbReference type="PANTHER" id="PTHR30419">
    <property type="entry name" value="HTH-TYPE TRANSCRIPTIONAL REGULATOR YBHD"/>
    <property type="match status" value="1"/>
</dbReference>
<protein>
    <submittedName>
        <fullName evidence="6">LysR family transcriptional regulator, cyn operon transcriptional activator</fullName>
    </submittedName>
</protein>
<dbReference type="SUPFAM" id="SSF46785">
    <property type="entry name" value="Winged helix' DNA-binding domain"/>
    <property type="match status" value="1"/>
</dbReference>
<dbReference type="AlphaFoldDB" id="A0A1N7KEJ1"/>
<dbReference type="OrthoDB" id="9803735at2"/>
<dbReference type="GO" id="GO:0005829">
    <property type="term" value="C:cytosol"/>
    <property type="evidence" value="ECO:0007669"/>
    <property type="project" value="TreeGrafter"/>
</dbReference>
<evidence type="ECO:0000256" key="4">
    <source>
        <dbReference type="ARBA" id="ARBA00023163"/>
    </source>
</evidence>
<dbReference type="SUPFAM" id="SSF53850">
    <property type="entry name" value="Periplasmic binding protein-like II"/>
    <property type="match status" value="1"/>
</dbReference>
<dbReference type="PROSITE" id="PS50931">
    <property type="entry name" value="HTH_LYSR"/>
    <property type="match status" value="1"/>
</dbReference>
<evidence type="ECO:0000259" key="5">
    <source>
        <dbReference type="PROSITE" id="PS50931"/>
    </source>
</evidence>
<feature type="domain" description="HTH lysR-type" evidence="5">
    <location>
        <begin position="1"/>
        <end position="56"/>
    </location>
</feature>
<dbReference type="Gene3D" id="1.10.10.10">
    <property type="entry name" value="Winged helix-like DNA-binding domain superfamily/Winged helix DNA-binding domain"/>
    <property type="match status" value="1"/>
</dbReference>
<organism evidence="6 7">
    <name type="scientific">Kroppenstedtia eburnea</name>
    <dbReference type="NCBI Taxonomy" id="714067"/>
    <lineage>
        <taxon>Bacteria</taxon>
        <taxon>Bacillati</taxon>
        <taxon>Bacillota</taxon>
        <taxon>Bacilli</taxon>
        <taxon>Bacillales</taxon>
        <taxon>Thermoactinomycetaceae</taxon>
        <taxon>Kroppenstedtia</taxon>
    </lineage>
</organism>
<evidence type="ECO:0000313" key="7">
    <source>
        <dbReference type="Proteomes" id="UP000186795"/>
    </source>
</evidence>
<accession>A0A1N7KEJ1</accession>
<dbReference type="PANTHER" id="PTHR30419:SF8">
    <property type="entry name" value="NITROGEN ASSIMILATION TRANSCRIPTIONAL ACTIVATOR-RELATED"/>
    <property type="match status" value="1"/>
</dbReference>
<dbReference type="InterPro" id="IPR036390">
    <property type="entry name" value="WH_DNA-bd_sf"/>
</dbReference>
<dbReference type="FunFam" id="1.10.10.10:FF:000001">
    <property type="entry name" value="LysR family transcriptional regulator"/>
    <property type="match status" value="1"/>
</dbReference>
<dbReference type="InterPro" id="IPR036388">
    <property type="entry name" value="WH-like_DNA-bd_sf"/>
</dbReference>
<keyword evidence="7" id="KW-1185">Reference proteome</keyword>
<dbReference type="InterPro" id="IPR000847">
    <property type="entry name" value="LysR_HTH_N"/>
</dbReference>
<dbReference type="InterPro" id="IPR050950">
    <property type="entry name" value="HTH-type_LysR_regulators"/>
</dbReference>
<keyword evidence="3" id="KW-0238">DNA-binding</keyword>
<dbReference type="CDD" id="cd05466">
    <property type="entry name" value="PBP2_LTTR_substrate"/>
    <property type="match status" value="1"/>
</dbReference>
<dbReference type="InterPro" id="IPR005119">
    <property type="entry name" value="LysR_subst-bd"/>
</dbReference>
<evidence type="ECO:0000256" key="3">
    <source>
        <dbReference type="ARBA" id="ARBA00023125"/>
    </source>
</evidence>
<dbReference type="Gene3D" id="3.40.190.10">
    <property type="entry name" value="Periplasmic binding protein-like II"/>
    <property type="match status" value="2"/>
</dbReference>
<proteinExistence type="inferred from homology"/>
<sequence length="297" mass="33549">MNLSQILTFLEVAKQNSFRKAARELTLTQPAVSAQIRSLEEELGAPLFLRQRVRLTSGGKAFLPYARQVAALLEEGKQAVQDTEELLRGKLTIGATSGAAITILPRLLTYFRDIRPQLRVTVHTLSGDQVVQGVLEGRLDAGINYLDQPLDHLQNQVLFYDTLTLIAPLDHPAAREPYFRLENLKETPLISLVPEATERKLMDQILWEKGIRTESSIELTSLEEVKRMVREGLGLALIPRLCLDPVTDSALRQLRVPGLKNQLPVVLLYPKERYHSSALRRLLNDIRGIYTPEEEWS</sequence>
<evidence type="ECO:0000256" key="2">
    <source>
        <dbReference type="ARBA" id="ARBA00023015"/>
    </source>
</evidence>
<evidence type="ECO:0000256" key="1">
    <source>
        <dbReference type="ARBA" id="ARBA00009437"/>
    </source>
</evidence>
<dbReference type="Pfam" id="PF03466">
    <property type="entry name" value="LysR_substrate"/>
    <property type="match status" value="1"/>
</dbReference>
<dbReference type="GO" id="GO:0003677">
    <property type="term" value="F:DNA binding"/>
    <property type="evidence" value="ECO:0007669"/>
    <property type="project" value="UniProtKB-KW"/>
</dbReference>
<dbReference type="GO" id="GO:0003700">
    <property type="term" value="F:DNA-binding transcription factor activity"/>
    <property type="evidence" value="ECO:0007669"/>
    <property type="project" value="InterPro"/>
</dbReference>
<evidence type="ECO:0000313" key="6">
    <source>
        <dbReference type="EMBL" id="SIS59987.1"/>
    </source>
</evidence>
<dbReference type="PRINTS" id="PR00039">
    <property type="entry name" value="HTHLYSR"/>
</dbReference>
<dbReference type="Pfam" id="PF00126">
    <property type="entry name" value="HTH_1"/>
    <property type="match status" value="1"/>
</dbReference>